<accession>A0A7D3Y4L4</accession>
<dbReference type="EMBL" id="CP041345">
    <property type="protein sequence ID" value="QKG80029.1"/>
    <property type="molecule type" value="Genomic_DNA"/>
</dbReference>
<dbReference type="InterPro" id="IPR025498">
    <property type="entry name" value="DUF4389"/>
</dbReference>
<keyword evidence="1" id="KW-0812">Transmembrane</keyword>
<organism evidence="2 3">
    <name type="scientific">Tenuifilum thalassicum</name>
    <dbReference type="NCBI Taxonomy" id="2590900"/>
    <lineage>
        <taxon>Bacteria</taxon>
        <taxon>Pseudomonadati</taxon>
        <taxon>Bacteroidota</taxon>
        <taxon>Bacteroidia</taxon>
        <taxon>Bacteroidales</taxon>
        <taxon>Tenuifilaceae</taxon>
        <taxon>Tenuifilum</taxon>
    </lineage>
</organism>
<keyword evidence="1" id="KW-0472">Membrane</keyword>
<feature type="transmembrane region" description="Helical" evidence="1">
    <location>
        <begin position="139"/>
        <end position="156"/>
    </location>
</feature>
<proteinExistence type="predicted"/>
<evidence type="ECO:0000256" key="1">
    <source>
        <dbReference type="SAM" id="Phobius"/>
    </source>
</evidence>
<reference evidence="2 3" key="1">
    <citation type="submission" date="2019-07" db="EMBL/GenBank/DDBJ databases">
        <title>Thalassofilum flectens gen. nov., sp. nov., a novel moderate thermophilic anaerobe from a shallow sea hot spring in Kunashir Island (Russia), representing a new family in the order Bacteroidales, and proposal of Thalassofilacea fam. nov.</title>
        <authorList>
            <person name="Kochetkova T.V."/>
            <person name="Podosokorskaya O.A."/>
            <person name="Novikov A."/>
            <person name="Elcheninov A.G."/>
            <person name="Toshchakov S.V."/>
            <person name="Kublanov I.V."/>
        </authorList>
    </citation>
    <scope>NUCLEOTIDE SEQUENCE [LARGE SCALE GENOMIC DNA]</scope>
    <source>
        <strain evidence="2 3">38-H</strain>
    </source>
</reference>
<dbReference type="AlphaFoldDB" id="A0A7D3Y4L4"/>
<dbReference type="RefSeq" id="WP_173074373.1">
    <property type="nucleotide sequence ID" value="NZ_CP041345.1"/>
</dbReference>
<feature type="transmembrane region" description="Helical" evidence="1">
    <location>
        <begin position="35"/>
        <end position="55"/>
    </location>
</feature>
<name>A0A7D3Y4L4_9BACT</name>
<gene>
    <name evidence="2" type="ORF">FHG85_07055</name>
</gene>
<keyword evidence="1" id="KW-1133">Transmembrane helix</keyword>
<sequence length="199" mass="23818">MKLKVVYQGRYSRAELLLRTFLGWLYIYLPHGFLLIFVTLWAQILQIIAFWAILFTGKYPKSLFDFQVGLMRWNLRLNARIYNISDGYPAFGINATDEYTSLEVEYPEKVSRGLMLVRFFFGWLYVYIPHFFILAFRGFFVNILVFFAWFVVLFTGKYPQEFHNWVVGQLRWMTRVGLYMSYMTDEYPAFTGDELPNEK</sequence>
<dbReference type="KEGG" id="ttz:FHG85_07055"/>
<evidence type="ECO:0000313" key="3">
    <source>
        <dbReference type="Proteomes" id="UP000500961"/>
    </source>
</evidence>
<dbReference type="Pfam" id="PF14333">
    <property type="entry name" value="DUF4389"/>
    <property type="match status" value="2"/>
</dbReference>
<dbReference type="Proteomes" id="UP000500961">
    <property type="component" value="Chromosome"/>
</dbReference>
<keyword evidence="3" id="KW-1185">Reference proteome</keyword>
<feature type="transmembrane region" description="Helical" evidence="1">
    <location>
        <begin position="115"/>
        <end position="133"/>
    </location>
</feature>
<protein>
    <submittedName>
        <fullName evidence="2">DUF4389 domain-containing protein</fullName>
    </submittedName>
</protein>
<evidence type="ECO:0000313" key="2">
    <source>
        <dbReference type="EMBL" id="QKG80029.1"/>
    </source>
</evidence>